<feature type="domain" description="UvrD-like helicase ATP-binding" evidence="10">
    <location>
        <begin position="236"/>
        <end position="530"/>
    </location>
</feature>
<dbReference type="PROSITE" id="PS51198">
    <property type="entry name" value="UVRD_HELICASE_ATP_BIND"/>
    <property type="match status" value="1"/>
</dbReference>
<evidence type="ECO:0000256" key="2">
    <source>
        <dbReference type="ARBA" id="ARBA00022801"/>
    </source>
</evidence>
<dbReference type="InterPro" id="IPR000212">
    <property type="entry name" value="DNA_helicase_UvrD/REP"/>
</dbReference>
<keyword evidence="12" id="KW-1185">Reference proteome</keyword>
<reference evidence="11 12" key="1">
    <citation type="submission" date="2022-02" db="EMBL/GenBank/DDBJ databases">
        <title>Mesosutterella porci, a novel member of the family Sutterellaceae from pig feces.</title>
        <authorList>
            <person name="Wylensek D."/>
            <person name="Clavel T."/>
        </authorList>
    </citation>
    <scope>NUCLEOTIDE SEQUENCE [LARGE SCALE GENOMIC DNA]</scope>
    <source>
        <strain evidence="12">oilRF-744-wt-GAM-9</strain>
    </source>
</reference>
<accession>A0ABS9MQW5</accession>
<evidence type="ECO:0000313" key="11">
    <source>
        <dbReference type="EMBL" id="MCG5030995.1"/>
    </source>
</evidence>
<evidence type="ECO:0000256" key="7">
    <source>
        <dbReference type="ARBA" id="ARBA00034808"/>
    </source>
</evidence>
<keyword evidence="4 9" id="KW-0067">ATP-binding</keyword>
<dbReference type="Proteomes" id="UP001297600">
    <property type="component" value="Unassembled WGS sequence"/>
</dbReference>
<evidence type="ECO:0000256" key="4">
    <source>
        <dbReference type="ARBA" id="ARBA00022840"/>
    </source>
</evidence>
<dbReference type="Pfam" id="PF13245">
    <property type="entry name" value="AAA_19"/>
    <property type="match status" value="1"/>
</dbReference>
<gene>
    <name evidence="11" type="ORF">MAF45_05980</name>
</gene>
<comment type="caution">
    <text evidence="11">The sequence shown here is derived from an EMBL/GenBank/DDBJ whole genome shotgun (WGS) entry which is preliminary data.</text>
</comment>
<dbReference type="RefSeq" id="WP_237978648.1">
    <property type="nucleotide sequence ID" value="NZ_JAKNCT010000006.1"/>
</dbReference>
<keyword evidence="1 9" id="KW-0547">Nucleotide-binding</keyword>
<dbReference type="InterPro" id="IPR014017">
    <property type="entry name" value="DNA_helicase_UvrD-like_C"/>
</dbReference>
<dbReference type="Pfam" id="PF13361">
    <property type="entry name" value="UvrD_C"/>
    <property type="match status" value="1"/>
</dbReference>
<comment type="catalytic activity">
    <reaction evidence="6">
        <text>Couples ATP hydrolysis with the unwinding of duplex DNA by translocating in the 3'-5' direction.</text>
        <dbReference type="EC" id="5.6.2.4"/>
    </reaction>
</comment>
<dbReference type="InterPro" id="IPR027417">
    <property type="entry name" value="P-loop_NTPase"/>
</dbReference>
<proteinExistence type="predicted"/>
<protein>
    <recommendedName>
        <fullName evidence="7">DNA 3'-5' helicase</fullName>
        <ecNumber evidence="7">5.6.2.4</ecNumber>
    </recommendedName>
</protein>
<keyword evidence="5" id="KW-0413">Isomerase</keyword>
<evidence type="ECO:0000259" key="10">
    <source>
        <dbReference type="PROSITE" id="PS51198"/>
    </source>
</evidence>
<evidence type="ECO:0000256" key="9">
    <source>
        <dbReference type="PROSITE-ProRule" id="PRU00560"/>
    </source>
</evidence>
<dbReference type="SUPFAM" id="SSF52540">
    <property type="entry name" value="P-loop containing nucleoside triphosphate hydrolases"/>
    <property type="match status" value="1"/>
</dbReference>
<dbReference type="Gene3D" id="3.40.50.300">
    <property type="entry name" value="P-loop containing nucleotide triphosphate hydrolases"/>
    <property type="match status" value="2"/>
</dbReference>
<dbReference type="InterPro" id="IPR014016">
    <property type="entry name" value="UvrD-like_ATP-bd"/>
</dbReference>
<name>A0ABS9MQW5_9BURK</name>
<evidence type="ECO:0000256" key="5">
    <source>
        <dbReference type="ARBA" id="ARBA00023235"/>
    </source>
</evidence>
<dbReference type="PANTHER" id="PTHR11070">
    <property type="entry name" value="UVRD / RECB / PCRA DNA HELICASE FAMILY MEMBER"/>
    <property type="match status" value="1"/>
</dbReference>
<evidence type="ECO:0000256" key="1">
    <source>
        <dbReference type="ARBA" id="ARBA00022741"/>
    </source>
</evidence>
<feature type="binding site" evidence="9">
    <location>
        <begin position="257"/>
        <end position="264"/>
    </location>
    <ligand>
        <name>ATP</name>
        <dbReference type="ChEBI" id="CHEBI:30616"/>
    </ligand>
</feature>
<dbReference type="PANTHER" id="PTHR11070:SF45">
    <property type="entry name" value="DNA 3'-5' HELICASE"/>
    <property type="match status" value="1"/>
</dbReference>
<sequence>MKRKGKQLLTAASLMDAIYRANIEIKSRAAAFFDDFTRHGPERLAKFGPLEPIEGAAGYSCLTLWKGWYAVLCNPLSSIWVFAWVAKSREEACRWARTHRIEANPRIRAIQMFEEPEDAVPASASGKGSPLFSKVSDGLLLDLGVPVNRLELVRSLCSADELEQKGRFLPSAVEKRLWKIVQGTPASALVSHGVRPTATEAGYLGSAATRSAFYAPADKEDFSEILRMPLDKWRCYLSEEQRQLVEADRNGPFMVVGSAGTGKTVVALHRAKRLVELPDWGPKDRLLFTTFTRNLALDLRLQMEKLLPAKVIERTMDIVNLDEWVRNFLVENHMGREYLLPGPELDAIWTGARRLFPARIGNKPPMPESFYRNEFEQVVLPDNIRSEAAYLLADRRGRGVTLGKRERSAVWPVLAYVRRAIDDTGKLTPSDAYNTASALLMSGRSTKQYRAVILDEAQDFGREAFRLLRQLTPDLSLSNSPGHPRQGDIFIVGDENQRIYSRGSGYDLKRCGINVRSKRTRKLTINYRTTADIRSAALVVLEHNRAKVLESKLSRRPYRDEECVSTRRGPEPVLYVAHGLEDEAGWIADRIFELQNQDRSYVLSDFVVAAHSRERRDEYARCLAARGLATAAIEAAETPARDAVRVSTLHRLKGLEFKVVFIAGADAGKIPSDSAVGQGSDKMEKAGLYKRQRSLFYVAVTRARDRLFISCRERPGAFMAAVADYLSR</sequence>
<evidence type="ECO:0000256" key="3">
    <source>
        <dbReference type="ARBA" id="ARBA00022806"/>
    </source>
</evidence>
<keyword evidence="2 9" id="KW-0378">Hydrolase</keyword>
<evidence type="ECO:0000256" key="8">
    <source>
        <dbReference type="ARBA" id="ARBA00048988"/>
    </source>
</evidence>
<comment type="catalytic activity">
    <reaction evidence="8">
        <text>ATP + H2O = ADP + phosphate + H(+)</text>
        <dbReference type="Rhea" id="RHEA:13065"/>
        <dbReference type="ChEBI" id="CHEBI:15377"/>
        <dbReference type="ChEBI" id="CHEBI:15378"/>
        <dbReference type="ChEBI" id="CHEBI:30616"/>
        <dbReference type="ChEBI" id="CHEBI:43474"/>
        <dbReference type="ChEBI" id="CHEBI:456216"/>
        <dbReference type="EC" id="5.6.2.4"/>
    </reaction>
</comment>
<dbReference type="EMBL" id="JAKNCT010000006">
    <property type="protein sequence ID" value="MCG5030995.1"/>
    <property type="molecule type" value="Genomic_DNA"/>
</dbReference>
<evidence type="ECO:0000256" key="6">
    <source>
        <dbReference type="ARBA" id="ARBA00034617"/>
    </source>
</evidence>
<organism evidence="11 12">
    <name type="scientific">Mesosutterella porci</name>
    <dbReference type="NCBI Taxonomy" id="2915351"/>
    <lineage>
        <taxon>Bacteria</taxon>
        <taxon>Pseudomonadati</taxon>
        <taxon>Pseudomonadota</taxon>
        <taxon>Betaproteobacteria</taxon>
        <taxon>Burkholderiales</taxon>
        <taxon>Sutterellaceae</taxon>
        <taxon>Mesosutterella</taxon>
    </lineage>
</organism>
<keyword evidence="3 9" id="KW-0347">Helicase</keyword>
<evidence type="ECO:0000313" key="12">
    <source>
        <dbReference type="Proteomes" id="UP001297600"/>
    </source>
</evidence>
<dbReference type="EC" id="5.6.2.4" evidence="7"/>